<dbReference type="NCBIfam" id="TIGR03798">
    <property type="entry name" value="leader_Nif11"/>
    <property type="match status" value="1"/>
</dbReference>
<dbReference type="Pfam" id="PF07862">
    <property type="entry name" value="Nif11"/>
    <property type="match status" value="1"/>
</dbReference>
<gene>
    <name evidence="2" type="ORF">KME25_00905</name>
</gene>
<organism evidence="2 3">
    <name type="scientific">Symplocastrum torsivum CPER-KK1</name>
    <dbReference type="NCBI Taxonomy" id="450513"/>
    <lineage>
        <taxon>Bacteria</taxon>
        <taxon>Bacillati</taxon>
        <taxon>Cyanobacteriota</taxon>
        <taxon>Cyanophyceae</taxon>
        <taxon>Oscillatoriophycideae</taxon>
        <taxon>Oscillatoriales</taxon>
        <taxon>Microcoleaceae</taxon>
        <taxon>Symplocastrum</taxon>
    </lineage>
</organism>
<dbReference type="EMBL" id="JAHHIF010000001">
    <property type="protein sequence ID" value="MBW4543000.1"/>
    <property type="molecule type" value="Genomic_DNA"/>
</dbReference>
<evidence type="ECO:0000259" key="1">
    <source>
        <dbReference type="Pfam" id="PF07862"/>
    </source>
</evidence>
<evidence type="ECO:0000313" key="2">
    <source>
        <dbReference type="EMBL" id="MBW4543000.1"/>
    </source>
</evidence>
<name>A0A951U7S1_9CYAN</name>
<feature type="domain" description="Nif11" evidence="1">
    <location>
        <begin position="4"/>
        <end position="50"/>
    </location>
</feature>
<dbReference type="InterPro" id="IPR012903">
    <property type="entry name" value="Nif11"/>
</dbReference>
<protein>
    <submittedName>
        <fullName evidence="2">Nif11-like leader peptide family natural product</fullName>
    </submittedName>
</protein>
<evidence type="ECO:0000313" key="3">
    <source>
        <dbReference type="Proteomes" id="UP000753908"/>
    </source>
</evidence>
<proteinExistence type="predicted"/>
<dbReference type="InterPro" id="IPR022516">
    <property type="entry name" value="CHP03798_Ocin"/>
</dbReference>
<accession>A0A951U7S1</accession>
<comment type="caution">
    <text evidence="2">The sequence shown here is derived from an EMBL/GenBank/DDBJ whole genome shotgun (WGS) entry which is preliminary data.</text>
</comment>
<dbReference type="Proteomes" id="UP000753908">
    <property type="component" value="Unassembled WGS sequence"/>
</dbReference>
<reference evidence="2" key="1">
    <citation type="submission" date="2021-05" db="EMBL/GenBank/DDBJ databases">
        <authorList>
            <person name="Pietrasiak N."/>
            <person name="Ward R."/>
            <person name="Stajich J.E."/>
            <person name="Kurbessoian T."/>
        </authorList>
    </citation>
    <scope>NUCLEOTIDE SEQUENCE</scope>
    <source>
        <strain evidence="2">CPER-KK1</strain>
    </source>
</reference>
<sequence length="107" mass="12579">MSQQEDVAHFLQAVCQDKALQDQLKALETPNRQSFVNVAQAQGYSFTTADIDNHVRLVQFYKECQAAIERHQSGSEQLSDWLQQWYRHIQLYSRDDDQDKIGRYLDE</sequence>
<reference evidence="2" key="2">
    <citation type="journal article" date="2022" name="Microbiol. Resour. Announc.">
        <title>Metagenome Sequencing to Explore Phylogenomics of Terrestrial Cyanobacteria.</title>
        <authorList>
            <person name="Ward R.D."/>
            <person name="Stajich J.E."/>
            <person name="Johansen J.R."/>
            <person name="Huntemann M."/>
            <person name="Clum A."/>
            <person name="Foster B."/>
            <person name="Foster B."/>
            <person name="Roux S."/>
            <person name="Palaniappan K."/>
            <person name="Varghese N."/>
            <person name="Mukherjee S."/>
            <person name="Reddy T.B.K."/>
            <person name="Daum C."/>
            <person name="Copeland A."/>
            <person name="Chen I.A."/>
            <person name="Ivanova N.N."/>
            <person name="Kyrpides N.C."/>
            <person name="Shapiro N."/>
            <person name="Eloe-Fadrosh E.A."/>
            <person name="Pietrasiak N."/>
        </authorList>
    </citation>
    <scope>NUCLEOTIDE SEQUENCE</scope>
    <source>
        <strain evidence="2">CPER-KK1</strain>
    </source>
</reference>
<dbReference type="AlphaFoldDB" id="A0A951U7S1"/>